<accession>A0ACA9QS12</accession>
<evidence type="ECO:0000313" key="1">
    <source>
        <dbReference type="EMBL" id="CAG8764016.1"/>
    </source>
</evidence>
<dbReference type="Proteomes" id="UP000789920">
    <property type="component" value="Unassembled WGS sequence"/>
</dbReference>
<dbReference type="EMBL" id="CAJVQC010037493">
    <property type="protein sequence ID" value="CAG8764016.1"/>
    <property type="molecule type" value="Genomic_DNA"/>
</dbReference>
<gene>
    <name evidence="1" type="ORF">RPERSI_LOCUS15575</name>
</gene>
<feature type="non-terminal residue" evidence="1">
    <location>
        <position position="46"/>
    </location>
</feature>
<reference evidence="1" key="1">
    <citation type="submission" date="2021-06" db="EMBL/GenBank/DDBJ databases">
        <authorList>
            <person name="Kallberg Y."/>
            <person name="Tangrot J."/>
            <person name="Rosling A."/>
        </authorList>
    </citation>
    <scope>NUCLEOTIDE SEQUENCE</scope>
    <source>
        <strain evidence="1">MA461A</strain>
    </source>
</reference>
<proteinExistence type="predicted"/>
<evidence type="ECO:0000313" key="2">
    <source>
        <dbReference type="Proteomes" id="UP000789920"/>
    </source>
</evidence>
<protein>
    <submittedName>
        <fullName evidence="1">13244_t:CDS:1</fullName>
    </submittedName>
</protein>
<feature type="non-terminal residue" evidence="1">
    <location>
        <position position="1"/>
    </location>
</feature>
<sequence length="46" mass="5214">DWKKISREGFGTVYSAFLRDVEIIAIKSLDYFGISKSLENNSKSIS</sequence>
<name>A0ACA9QS12_9GLOM</name>
<comment type="caution">
    <text evidence="1">The sequence shown here is derived from an EMBL/GenBank/DDBJ whole genome shotgun (WGS) entry which is preliminary data.</text>
</comment>
<keyword evidence="2" id="KW-1185">Reference proteome</keyword>
<organism evidence="1 2">
    <name type="scientific">Racocetra persica</name>
    <dbReference type="NCBI Taxonomy" id="160502"/>
    <lineage>
        <taxon>Eukaryota</taxon>
        <taxon>Fungi</taxon>
        <taxon>Fungi incertae sedis</taxon>
        <taxon>Mucoromycota</taxon>
        <taxon>Glomeromycotina</taxon>
        <taxon>Glomeromycetes</taxon>
        <taxon>Diversisporales</taxon>
        <taxon>Gigasporaceae</taxon>
        <taxon>Racocetra</taxon>
    </lineage>
</organism>